<dbReference type="EMBL" id="VMGN01000032">
    <property type="protein sequence ID" value="TSC93693.1"/>
    <property type="molecule type" value="Genomic_DNA"/>
</dbReference>
<dbReference type="GO" id="GO:0016853">
    <property type="term" value="F:isomerase activity"/>
    <property type="evidence" value="ECO:0007669"/>
    <property type="project" value="UniProtKB-KW"/>
</dbReference>
<dbReference type="InterPro" id="IPR028098">
    <property type="entry name" value="Glyco_trans_4-like_N"/>
</dbReference>
<dbReference type="Pfam" id="PF00534">
    <property type="entry name" value="Glycos_transf_1"/>
    <property type="match status" value="1"/>
</dbReference>
<evidence type="ECO:0000259" key="1">
    <source>
        <dbReference type="Pfam" id="PF00534"/>
    </source>
</evidence>
<evidence type="ECO:0000313" key="3">
    <source>
        <dbReference type="EMBL" id="TSC93693.1"/>
    </source>
</evidence>
<organism evidence="3 4">
    <name type="scientific">Candidatus Berkelbacteria bacterium Athens1014_28</name>
    <dbReference type="NCBI Taxonomy" id="2017145"/>
    <lineage>
        <taxon>Bacteria</taxon>
        <taxon>Candidatus Berkelbacteria</taxon>
    </lineage>
</organism>
<protein>
    <submittedName>
        <fullName evidence="3">Mannose-6-phosphate isomerase, type 2</fullName>
    </submittedName>
</protein>
<dbReference type="InterPro" id="IPR001296">
    <property type="entry name" value="Glyco_trans_1"/>
</dbReference>
<dbReference type="CDD" id="cd03802">
    <property type="entry name" value="GT4_AviGT4-like"/>
    <property type="match status" value="1"/>
</dbReference>
<accession>A0A554LLD5</accession>
<feature type="domain" description="Glycosyl transferase family 1" evidence="1">
    <location>
        <begin position="191"/>
        <end position="330"/>
    </location>
</feature>
<gene>
    <name evidence="3" type="ORF">Athens101428_573</name>
</gene>
<sequence>MKILMVSLTSCPIPSPKEQIFAPGIICYELAKGLKKRGHQIKVFAADDSRKDEIDIEGCSIKSTFSQKNLSAEIKNYRIRAHEIFAISAAFEEFKKGGYDLLHLNSFPISAHFSDFVDGPITCTHHGAPTEDHDLKTDIDKIRQKKYYDRIKFIAISSKQRELGKEYFNYVATIHHGIDLNSFKFNPTPSGDLAFVGRILEMKGPDVAIKAAFKSKRKINIVGDHSDETYWQEKIFPLIKNNKNVKYEGHIAFNKIGDVYSRAKALLVPIAWDEPFGMVVIEAMACGTPVIAFNRGSMSDLIVDGVTGFLIKPGDFDGFVKAIGKIGQIDRKKCREHVEKNFSLEKMVDEYEELFTEIIGKKK</sequence>
<name>A0A554LLD5_9BACT</name>
<dbReference type="SUPFAM" id="SSF53756">
    <property type="entry name" value="UDP-Glycosyltransferase/glycogen phosphorylase"/>
    <property type="match status" value="1"/>
</dbReference>
<dbReference type="PANTHER" id="PTHR45947">
    <property type="entry name" value="SULFOQUINOVOSYL TRANSFERASE SQD2"/>
    <property type="match status" value="1"/>
</dbReference>
<comment type="caution">
    <text evidence="3">The sequence shown here is derived from an EMBL/GenBank/DDBJ whole genome shotgun (WGS) entry which is preliminary data.</text>
</comment>
<dbReference type="InterPro" id="IPR050194">
    <property type="entry name" value="Glycosyltransferase_grp1"/>
</dbReference>
<dbReference type="GO" id="GO:0016757">
    <property type="term" value="F:glycosyltransferase activity"/>
    <property type="evidence" value="ECO:0007669"/>
    <property type="project" value="InterPro"/>
</dbReference>
<dbReference type="Gene3D" id="3.40.50.2000">
    <property type="entry name" value="Glycogen Phosphorylase B"/>
    <property type="match status" value="2"/>
</dbReference>
<evidence type="ECO:0000313" key="4">
    <source>
        <dbReference type="Proteomes" id="UP000316495"/>
    </source>
</evidence>
<reference evidence="3 4" key="1">
    <citation type="submission" date="2017-07" db="EMBL/GenBank/DDBJ databases">
        <title>Mechanisms for carbon and nitrogen cycling indicate functional differentiation within the Candidate Phyla Radiation.</title>
        <authorList>
            <person name="Danczak R.E."/>
            <person name="Johnston M.D."/>
            <person name="Kenah C."/>
            <person name="Slattery M."/>
            <person name="Wrighton K.C."/>
            <person name="Wilkins M.J."/>
        </authorList>
    </citation>
    <scope>NUCLEOTIDE SEQUENCE [LARGE SCALE GENOMIC DNA]</scope>
    <source>
        <strain evidence="3">Athens1014_28</strain>
    </source>
</reference>
<dbReference type="AlphaFoldDB" id="A0A554LLD5"/>
<proteinExistence type="predicted"/>
<dbReference type="PANTHER" id="PTHR45947:SF3">
    <property type="entry name" value="SULFOQUINOVOSYL TRANSFERASE SQD2"/>
    <property type="match status" value="1"/>
</dbReference>
<feature type="domain" description="Glycosyltransferase subfamily 4-like N-terminal" evidence="2">
    <location>
        <begin position="27"/>
        <end position="181"/>
    </location>
</feature>
<evidence type="ECO:0000259" key="2">
    <source>
        <dbReference type="Pfam" id="PF13439"/>
    </source>
</evidence>
<dbReference type="Pfam" id="PF13439">
    <property type="entry name" value="Glyco_transf_4"/>
    <property type="match status" value="1"/>
</dbReference>
<dbReference type="Proteomes" id="UP000316495">
    <property type="component" value="Unassembled WGS sequence"/>
</dbReference>
<keyword evidence="3" id="KW-0413">Isomerase</keyword>